<dbReference type="EMBL" id="JBEFKJ010000013">
    <property type="protein sequence ID" value="KAL2042806.1"/>
    <property type="molecule type" value="Genomic_DNA"/>
</dbReference>
<protein>
    <submittedName>
        <fullName evidence="2">Uncharacterized protein</fullName>
    </submittedName>
</protein>
<reference evidence="2 3" key="1">
    <citation type="submission" date="2024-09" db="EMBL/GenBank/DDBJ databases">
        <title>Rethinking Asexuality: The Enigmatic Case of Functional Sexual Genes in Lepraria (Stereocaulaceae).</title>
        <authorList>
            <person name="Doellman M."/>
            <person name="Sun Y."/>
            <person name="Barcenas-Pena A."/>
            <person name="Lumbsch H.T."/>
            <person name="Grewe F."/>
        </authorList>
    </citation>
    <scope>NUCLEOTIDE SEQUENCE [LARGE SCALE GENOMIC DNA]</scope>
    <source>
        <strain evidence="2 3">Mercado 3170</strain>
    </source>
</reference>
<evidence type="ECO:0000313" key="3">
    <source>
        <dbReference type="Proteomes" id="UP001590950"/>
    </source>
</evidence>
<organism evidence="2 3">
    <name type="scientific">Stereocaulon virgatum</name>
    <dbReference type="NCBI Taxonomy" id="373712"/>
    <lineage>
        <taxon>Eukaryota</taxon>
        <taxon>Fungi</taxon>
        <taxon>Dikarya</taxon>
        <taxon>Ascomycota</taxon>
        <taxon>Pezizomycotina</taxon>
        <taxon>Lecanoromycetes</taxon>
        <taxon>OSLEUM clade</taxon>
        <taxon>Lecanoromycetidae</taxon>
        <taxon>Lecanorales</taxon>
        <taxon>Lecanorineae</taxon>
        <taxon>Stereocaulaceae</taxon>
        <taxon>Stereocaulon</taxon>
    </lineage>
</organism>
<feature type="region of interest" description="Disordered" evidence="1">
    <location>
        <begin position="275"/>
        <end position="332"/>
    </location>
</feature>
<name>A0ABR4ABH4_9LECA</name>
<gene>
    <name evidence="2" type="ORF">N7G274_004565</name>
</gene>
<accession>A0ABR4ABH4</accession>
<keyword evidence="3" id="KW-1185">Reference proteome</keyword>
<proteinExistence type="predicted"/>
<evidence type="ECO:0000256" key="1">
    <source>
        <dbReference type="SAM" id="MobiDB-lite"/>
    </source>
</evidence>
<sequence>MDGGRMTRAMSRKASERTTPPTPRRSSIWQLNRRLREAEEAAEEAAAAAPVASPAPYFQAMPPLTAIPLAAENPQKSLSRSPRRPRGRPLEQPNSHVLEPAASNKVMTPEPLGPSPPSTPLTIEGTTSETDRSTPRPWGTADSDLAHSAPTQPSPVDDFDASAASAIQIGIDEWIASEQRRQIAADTVALHDLHVVHGRIMTSDARVPVHVYPTTQSPEPASVLDSEWLAEHQNTAQHSGLRFARPADLEGLLGPGLETITGAYLADQDSFDASPAAILSNPPNDIGNPFPSNLEHLIPSPTTPELTILSLPPDPQTQQPPTPPAPSGLAPPYHIPNLCIDPTCPVTHSHEQGLYVARPERPRMWNVCWGYSDPPEEVWDALTAMAQGRAVQWEKDVVHGFSGCHFWPGVE</sequence>
<feature type="compositionally biased region" description="Pro residues" evidence="1">
    <location>
        <begin position="312"/>
        <end position="326"/>
    </location>
</feature>
<comment type="caution">
    <text evidence="2">The sequence shown here is derived from an EMBL/GenBank/DDBJ whole genome shotgun (WGS) entry which is preliminary data.</text>
</comment>
<feature type="region of interest" description="Disordered" evidence="1">
    <location>
        <begin position="1"/>
        <end position="159"/>
    </location>
</feature>
<evidence type="ECO:0000313" key="2">
    <source>
        <dbReference type="EMBL" id="KAL2042806.1"/>
    </source>
</evidence>
<dbReference type="Proteomes" id="UP001590950">
    <property type="component" value="Unassembled WGS sequence"/>
</dbReference>